<evidence type="ECO:0000313" key="3">
    <source>
        <dbReference type="Proteomes" id="UP001519460"/>
    </source>
</evidence>
<keyword evidence="3" id="KW-1185">Reference proteome</keyword>
<comment type="caution">
    <text evidence="2">The sequence shown here is derived from an EMBL/GenBank/DDBJ whole genome shotgun (WGS) entry which is preliminary data.</text>
</comment>
<proteinExistence type="predicted"/>
<dbReference type="AlphaFoldDB" id="A0ABD0JZY9"/>
<dbReference type="EMBL" id="JACVVK020000278">
    <property type="protein sequence ID" value="KAK7480589.1"/>
    <property type="molecule type" value="Genomic_DNA"/>
</dbReference>
<feature type="non-terminal residue" evidence="2">
    <location>
        <position position="214"/>
    </location>
</feature>
<evidence type="ECO:0000313" key="2">
    <source>
        <dbReference type="EMBL" id="KAK7480589.1"/>
    </source>
</evidence>
<protein>
    <submittedName>
        <fullName evidence="2">Uncharacterized protein</fullName>
    </submittedName>
</protein>
<dbReference type="Proteomes" id="UP001519460">
    <property type="component" value="Unassembled WGS sequence"/>
</dbReference>
<feature type="compositionally biased region" description="Polar residues" evidence="1">
    <location>
        <begin position="54"/>
        <end position="72"/>
    </location>
</feature>
<feature type="region of interest" description="Disordered" evidence="1">
    <location>
        <begin position="1"/>
        <end position="98"/>
    </location>
</feature>
<sequence length="214" mass="23653">MCERSHVSPRRWQSSAKPGFSNFRSMENVGRGVDTTHLEVGGGENGRHAKSSGLLRQSNVYRSDVANSSWHNSPHGKLSVHRATNTNRQYGGRPFRETPMPWPAWSRLELGRSTQDKRQEDGTFVGALHRRSADFKPMAACLRAVEVYETCVHKDRSLVSGLQTNLSSPSLQTLPQAPNPSIAPTLSRSSPSFRCDALDMFTGVSSIPPRVVLP</sequence>
<gene>
    <name evidence="2" type="ORF">BaRGS_00028165</name>
</gene>
<evidence type="ECO:0000256" key="1">
    <source>
        <dbReference type="SAM" id="MobiDB-lite"/>
    </source>
</evidence>
<accession>A0ABD0JZY9</accession>
<reference evidence="2 3" key="1">
    <citation type="journal article" date="2023" name="Sci. Data">
        <title>Genome assembly of the Korean intertidal mud-creeper Batillaria attramentaria.</title>
        <authorList>
            <person name="Patra A.K."/>
            <person name="Ho P.T."/>
            <person name="Jun S."/>
            <person name="Lee S.J."/>
            <person name="Kim Y."/>
            <person name="Won Y.J."/>
        </authorList>
    </citation>
    <scope>NUCLEOTIDE SEQUENCE [LARGE SCALE GENOMIC DNA]</scope>
    <source>
        <strain evidence="2">Wonlab-2016</strain>
    </source>
</reference>
<organism evidence="2 3">
    <name type="scientific">Batillaria attramentaria</name>
    <dbReference type="NCBI Taxonomy" id="370345"/>
    <lineage>
        <taxon>Eukaryota</taxon>
        <taxon>Metazoa</taxon>
        <taxon>Spiralia</taxon>
        <taxon>Lophotrochozoa</taxon>
        <taxon>Mollusca</taxon>
        <taxon>Gastropoda</taxon>
        <taxon>Caenogastropoda</taxon>
        <taxon>Sorbeoconcha</taxon>
        <taxon>Cerithioidea</taxon>
        <taxon>Batillariidae</taxon>
        <taxon>Batillaria</taxon>
    </lineage>
</organism>
<name>A0ABD0JZY9_9CAEN</name>
<feature type="region of interest" description="Disordered" evidence="1">
    <location>
        <begin position="169"/>
        <end position="188"/>
    </location>
</feature>